<dbReference type="EMBL" id="AWQQ01000017">
    <property type="protein sequence ID" value="PHJ39555.1"/>
    <property type="molecule type" value="Genomic_DNA"/>
</dbReference>
<protein>
    <submittedName>
        <fullName evidence="1">Sporulation protein YtfJ</fullName>
    </submittedName>
</protein>
<evidence type="ECO:0000313" key="1">
    <source>
        <dbReference type="EMBL" id="PHJ39555.1"/>
    </source>
</evidence>
<reference evidence="1 2" key="1">
    <citation type="submission" date="2013-09" db="EMBL/GenBank/DDBJ databases">
        <title>Biodegradation of hydrocarbons in the deep terrestrial subsurface : characterization of a microbial consortium composed of two Desulfotomaculum species originating from a deep geological formation.</title>
        <authorList>
            <person name="Aullo T."/>
            <person name="Berlendis S."/>
            <person name="Lascourreges J.-F."/>
            <person name="Dessort D."/>
            <person name="Saint-Laurent S."/>
            <person name="Schraauwers B."/>
            <person name="Mas J."/>
            <person name="Magot M."/>
            <person name="Ranchou-Peyruse A."/>
        </authorList>
    </citation>
    <scope>NUCLEOTIDE SEQUENCE [LARGE SCALE GENOMIC DNA]</scope>
    <source>
        <strain evidence="1 2">Bs107</strain>
    </source>
</reference>
<dbReference type="InterPro" id="IPR014229">
    <property type="entry name" value="Spore_YtfJ"/>
</dbReference>
<dbReference type="AlphaFoldDB" id="A0A2C6MID6"/>
<organism evidence="1 2">
    <name type="scientific">Desulforamulus profundi</name>
    <dbReference type="NCBI Taxonomy" id="1383067"/>
    <lineage>
        <taxon>Bacteria</taxon>
        <taxon>Bacillati</taxon>
        <taxon>Bacillota</taxon>
        <taxon>Clostridia</taxon>
        <taxon>Eubacteriales</taxon>
        <taxon>Peptococcaceae</taxon>
        <taxon>Desulforamulus</taxon>
    </lineage>
</organism>
<evidence type="ECO:0000313" key="2">
    <source>
        <dbReference type="Proteomes" id="UP000222564"/>
    </source>
</evidence>
<name>A0A2C6MID6_9FIRM</name>
<accession>A0A2C6MID6</accession>
<sequence length="88" mass="9478">MSRLENLISNKTIVGEPIISGNTTIIPLVTATVGVGIKLTPSALLIMQGDDVQVYSLSQKGNLAKLVEMIPDVISKLKLQEKDEQTSE</sequence>
<dbReference type="Proteomes" id="UP000222564">
    <property type="component" value="Unassembled WGS sequence"/>
</dbReference>
<comment type="caution">
    <text evidence="1">The sequence shown here is derived from an EMBL/GenBank/DDBJ whole genome shotgun (WGS) entry which is preliminary data.</text>
</comment>
<dbReference type="RefSeq" id="WP_238472757.1">
    <property type="nucleotide sequence ID" value="NZ_AWQQ01000017.1"/>
</dbReference>
<dbReference type="Pfam" id="PF09579">
    <property type="entry name" value="Spore_YtfJ"/>
    <property type="match status" value="1"/>
</dbReference>
<proteinExistence type="predicted"/>
<keyword evidence="2" id="KW-1185">Reference proteome</keyword>
<gene>
    <name evidence="1" type="ORF">P378_02155</name>
</gene>